<reference evidence="4 5" key="1">
    <citation type="journal article" date="2024" name="G3 (Bethesda)">
        <title>Genome assembly of Hibiscus sabdariffa L. provides insights into metabolisms of medicinal natural products.</title>
        <authorList>
            <person name="Kim T."/>
        </authorList>
    </citation>
    <scope>NUCLEOTIDE SEQUENCE [LARGE SCALE GENOMIC DNA]</scope>
    <source>
        <strain evidence="4">TK-2024</strain>
        <tissue evidence="4">Old leaves</tissue>
    </source>
</reference>
<feature type="compositionally biased region" description="Polar residues" evidence="1">
    <location>
        <begin position="299"/>
        <end position="308"/>
    </location>
</feature>
<feature type="region of interest" description="Disordered" evidence="1">
    <location>
        <begin position="228"/>
        <end position="313"/>
    </location>
</feature>
<name>A0ABR2ER95_9ROSI</name>
<evidence type="ECO:0000259" key="3">
    <source>
        <dbReference type="Pfam" id="PF07889"/>
    </source>
</evidence>
<feature type="domain" description="DUF1664" evidence="3">
    <location>
        <begin position="94"/>
        <end position="198"/>
    </location>
</feature>
<dbReference type="InterPro" id="IPR012458">
    <property type="entry name" value="DUF1664"/>
</dbReference>
<keyword evidence="2" id="KW-0732">Signal</keyword>
<feature type="compositionally biased region" description="Polar residues" evidence="1">
    <location>
        <begin position="338"/>
        <end position="361"/>
    </location>
</feature>
<comment type="caution">
    <text evidence="4">The sequence shown here is derived from an EMBL/GenBank/DDBJ whole genome shotgun (WGS) entry which is preliminary data.</text>
</comment>
<proteinExistence type="predicted"/>
<evidence type="ECO:0000256" key="1">
    <source>
        <dbReference type="SAM" id="MobiDB-lite"/>
    </source>
</evidence>
<dbReference type="Proteomes" id="UP001472677">
    <property type="component" value="Unassembled WGS sequence"/>
</dbReference>
<accession>A0ABR2ER95</accession>
<evidence type="ECO:0000313" key="4">
    <source>
        <dbReference type="EMBL" id="KAK8564523.1"/>
    </source>
</evidence>
<gene>
    <name evidence="4" type="ORF">V6N12_036646</name>
</gene>
<feature type="compositionally biased region" description="Polar residues" evidence="1">
    <location>
        <begin position="255"/>
        <end position="281"/>
    </location>
</feature>
<dbReference type="PANTHER" id="PTHR47289">
    <property type="entry name" value="TRANSCRIPTION FACTOR, PUTATIVE (DUF1664)-RELATED"/>
    <property type="match status" value="1"/>
</dbReference>
<feature type="chain" id="PRO_5045398194" description="DUF1664 domain-containing protein" evidence="2">
    <location>
        <begin position="23"/>
        <end position="478"/>
    </location>
</feature>
<keyword evidence="5" id="KW-1185">Reference proteome</keyword>
<protein>
    <recommendedName>
        <fullName evidence="3">DUF1664 domain-containing protein</fullName>
    </recommendedName>
</protein>
<dbReference type="Pfam" id="PF07889">
    <property type="entry name" value="DUF1664"/>
    <property type="match status" value="1"/>
</dbReference>
<evidence type="ECO:0000313" key="5">
    <source>
        <dbReference type="Proteomes" id="UP001472677"/>
    </source>
</evidence>
<dbReference type="EMBL" id="JBBPBM010000011">
    <property type="protein sequence ID" value="KAK8564523.1"/>
    <property type="molecule type" value="Genomic_DNA"/>
</dbReference>
<feature type="region of interest" description="Disordered" evidence="1">
    <location>
        <begin position="338"/>
        <end position="366"/>
    </location>
</feature>
<sequence length="478" mass="51842">MALPLGKLTILVGAGIVGSVLAKEGGMSSVSDFVSGAFKIAYRQLKHDDSTPSVNKPRNDYLVAQVNSLRQELQILASNRPITIVTGHGTSTSKYSIIIVVVVVGYGYVWWKGWRLPGMMFATRRSLSDARDAIAKQLEGVTRRHLSSRIESVDNRLDEIADITSTTQEEVSLVQDKSKKLNTNVQSVRYVVQNLDMTNEGVNWLCDYAQTMEQNGPVDRIQALPASSSRPALEAPMKTPSRSGSLAPIVPVESPSPSRALNPSDSNGTPKVQWSPRNAISVSGLEEVSEPSSHDVGNGNRTPEDNANGSSSSGFFGTMFSGRNASFSFLTRTRSAANAVPQQMGGSNGQQESSSKTTMETTQKKGFFKSKLPKSFSRVLTKPSSGSTRSLFSTISNTDHHNMAKTSHSTLPMLSDRPTGFHGHKVASYFKPPPSFYDQNGHGNERWGGGDENVDSMATSYISNVRQRFQLGDGVLDN</sequence>
<evidence type="ECO:0000256" key="2">
    <source>
        <dbReference type="SAM" id="SignalP"/>
    </source>
</evidence>
<dbReference type="PANTHER" id="PTHR47289:SF2">
    <property type="entry name" value="TRANSCRIPTION FACTOR, PUTATIVE (DUF1664)-RELATED"/>
    <property type="match status" value="1"/>
</dbReference>
<feature type="signal peptide" evidence="2">
    <location>
        <begin position="1"/>
        <end position="22"/>
    </location>
</feature>
<feature type="compositionally biased region" description="Polar residues" evidence="1">
    <location>
        <begin position="382"/>
        <end position="397"/>
    </location>
</feature>
<organism evidence="4 5">
    <name type="scientific">Hibiscus sabdariffa</name>
    <name type="common">roselle</name>
    <dbReference type="NCBI Taxonomy" id="183260"/>
    <lineage>
        <taxon>Eukaryota</taxon>
        <taxon>Viridiplantae</taxon>
        <taxon>Streptophyta</taxon>
        <taxon>Embryophyta</taxon>
        <taxon>Tracheophyta</taxon>
        <taxon>Spermatophyta</taxon>
        <taxon>Magnoliopsida</taxon>
        <taxon>eudicotyledons</taxon>
        <taxon>Gunneridae</taxon>
        <taxon>Pentapetalae</taxon>
        <taxon>rosids</taxon>
        <taxon>malvids</taxon>
        <taxon>Malvales</taxon>
        <taxon>Malvaceae</taxon>
        <taxon>Malvoideae</taxon>
        <taxon>Hibiscus</taxon>
    </lineage>
</organism>
<feature type="region of interest" description="Disordered" evidence="1">
    <location>
        <begin position="378"/>
        <end position="409"/>
    </location>
</feature>